<dbReference type="Gene3D" id="3.90.1150.10">
    <property type="entry name" value="Aspartate Aminotransferase, domain 1"/>
    <property type="match status" value="1"/>
</dbReference>
<reference evidence="9 10" key="2">
    <citation type="journal article" date="2021" name="Genomics">
        <title>High-quality reference genome for Clonorchis sinensis.</title>
        <authorList>
            <person name="Young N.D."/>
            <person name="Stroehlein A.J."/>
            <person name="Kinkar L."/>
            <person name="Wang T."/>
            <person name="Sohn W.M."/>
            <person name="Chang B.C.H."/>
            <person name="Kaur P."/>
            <person name="Weisz D."/>
            <person name="Dudchenko O."/>
            <person name="Aiden E.L."/>
            <person name="Korhonen P.K."/>
            <person name="Gasser R.B."/>
        </authorList>
    </citation>
    <scope>NUCLEOTIDE SEQUENCE [LARGE SCALE GENOMIC DNA]</scope>
    <source>
        <strain evidence="9">Cs-k2</strain>
    </source>
</reference>
<dbReference type="PANTHER" id="PTHR11879:SF55">
    <property type="entry name" value="GLUTAMATE OXALOACETATE TRANSAMINASE 1, ISOFORM B"/>
    <property type="match status" value="1"/>
</dbReference>
<evidence type="ECO:0000259" key="8">
    <source>
        <dbReference type="Pfam" id="PF00155"/>
    </source>
</evidence>
<dbReference type="EC" id="2.6.1.1" evidence="7"/>
<dbReference type="InterPro" id="IPR004838">
    <property type="entry name" value="NHTrfase_class1_PyrdxlP-BS"/>
</dbReference>
<dbReference type="CDD" id="cd00609">
    <property type="entry name" value="AAT_like"/>
    <property type="match status" value="1"/>
</dbReference>
<proteinExistence type="inferred from homology"/>
<dbReference type="GO" id="GO:0030170">
    <property type="term" value="F:pyridoxal phosphate binding"/>
    <property type="evidence" value="ECO:0007669"/>
    <property type="project" value="InterPro"/>
</dbReference>
<feature type="domain" description="Aminotransferase class I/classII large" evidence="8">
    <location>
        <begin position="29"/>
        <end position="404"/>
    </location>
</feature>
<keyword evidence="4 7" id="KW-0032">Aminotransferase</keyword>
<dbReference type="SUPFAM" id="SSF53383">
    <property type="entry name" value="PLP-dependent transferases"/>
    <property type="match status" value="1"/>
</dbReference>
<evidence type="ECO:0000256" key="5">
    <source>
        <dbReference type="ARBA" id="ARBA00022679"/>
    </source>
</evidence>
<evidence type="ECO:0000313" key="9">
    <source>
        <dbReference type="EMBL" id="KAG5442497.1"/>
    </source>
</evidence>
<accession>A0A8T1LZF1</accession>
<evidence type="ECO:0000256" key="1">
    <source>
        <dbReference type="ARBA" id="ARBA00001933"/>
    </source>
</evidence>
<evidence type="ECO:0000313" key="10">
    <source>
        <dbReference type="Proteomes" id="UP000286415"/>
    </source>
</evidence>
<dbReference type="InterPro" id="IPR004839">
    <property type="entry name" value="Aminotransferase_I/II_large"/>
</dbReference>
<keyword evidence="6" id="KW-0663">Pyridoxal phosphate</keyword>
<dbReference type="InterPro" id="IPR015421">
    <property type="entry name" value="PyrdxlP-dep_Trfase_major"/>
</dbReference>
<dbReference type="GO" id="GO:0005829">
    <property type="term" value="C:cytosol"/>
    <property type="evidence" value="ECO:0007669"/>
    <property type="project" value="TreeGrafter"/>
</dbReference>
<dbReference type="Gene3D" id="3.40.640.10">
    <property type="entry name" value="Type I PLP-dependent aspartate aminotransferase-like (Major domain)"/>
    <property type="match status" value="1"/>
</dbReference>
<dbReference type="FunFam" id="3.90.1150.10:FF:000001">
    <property type="entry name" value="Aspartate aminotransferase"/>
    <property type="match status" value="1"/>
</dbReference>
<organism evidence="9 10">
    <name type="scientific">Clonorchis sinensis</name>
    <name type="common">Chinese liver fluke</name>
    <dbReference type="NCBI Taxonomy" id="79923"/>
    <lineage>
        <taxon>Eukaryota</taxon>
        <taxon>Metazoa</taxon>
        <taxon>Spiralia</taxon>
        <taxon>Lophotrochozoa</taxon>
        <taxon>Platyhelminthes</taxon>
        <taxon>Trematoda</taxon>
        <taxon>Digenea</taxon>
        <taxon>Opisthorchiida</taxon>
        <taxon>Opisthorchiata</taxon>
        <taxon>Opisthorchiidae</taxon>
        <taxon>Clonorchis</taxon>
    </lineage>
</organism>
<dbReference type="GO" id="GO:0006532">
    <property type="term" value="P:aspartate biosynthetic process"/>
    <property type="evidence" value="ECO:0007669"/>
    <property type="project" value="TreeGrafter"/>
</dbReference>
<dbReference type="AlphaFoldDB" id="A0A8T1LZF1"/>
<dbReference type="InterPro" id="IPR015422">
    <property type="entry name" value="PyrdxlP-dep_Trfase_small"/>
</dbReference>
<comment type="subunit">
    <text evidence="3 7">Homodimer.</text>
</comment>
<comment type="cofactor">
    <cofactor evidence="1">
        <name>pyridoxal 5'-phosphate</name>
        <dbReference type="ChEBI" id="CHEBI:597326"/>
    </cofactor>
</comment>
<keyword evidence="5 7" id="KW-0808">Transferase</keyword>
<dbReference type="PANTHER" id="PTHR11879">
    <property type="entry name" value="ASPARTATE AMINOTRANSFERASE"/>
    <property type="match status" value="1"/>
</dbReference>
<keyword evidence="10" id="KW-1185">Reference proteome</keyword>
<name>A0A8T1LZF1_CLOSI</name>
<dbReference type="EMBL" id="NIRI02000070">
    <property type="protein sequence ID" value="KAG5442497.1"/>
    <property type="molecule type" value="Genomic_DNA"/>
</dbReference>
<dbReference type="PROSITE" id="PS00105">
    <property type="entry name" value="AA_TRANSFER_CLASS_1"/>
    <property type="match status" value="1"/>
</dbReference>
<dbReference type="Proteomes" id="UP000286415">
    <property type="component" value="Unassembled WGS sequence"/>
</dbReference>
<protein>
    <recommendedName>
        <fullName evidence="7">Aspartate aminotransferase</fullName>
        <ecNumber evidence="7">2.6.1.1</ecNumber>
    </recommendedName>
</protein>
<dbReference type="InterPro" id="IPR015424">
    <property type="entry name" value="PyrdxlP-dep_Trfase"/>
</dbReference>
<evidence type="ECO:0000256" key="7">
    <source>
        <dbReference type="RuleBase" id="RU000480"/>
    </source>
</evidence>
<comment type="similarity">
    <text evidence="2">Belongs to the class-I pyridoxal-phosphate-dependent aminotransferase family.</text>
</comment>
<evidence type="ECO:0000256" key="2">
    <source>
        <dbReference type="ARBA" id="ARBA00007441"/>
    </source>
</evidence>
<comment type="miscellaneous">
    <text evidence="7">In eukaryotes there are cytoplasmic, mitochondrial and chloroplastic isozymes.</text>
</comment>
<gene>
    <name evidence="9" type="ORF">CSKR_113257</name>
</gene>
<dbReference type="Pfam" id="PF00155">
    <property type="entry name" value="Aminotran_1_2"/>
    <property type="match status" value="1"/>
</dbReference>
<evidence type="ECO:0000256" key="6">
    <source>
        <dbReference type="ARBA" id="ARBA00022898"/>
    </source>
</evidence>
<dbReference type="FunFam" id="3.40.640.10:FF:000066">
    <property type="entry name" value="Aspartate aminotransferase"/>
    <property type="match status" value="1"/>
</dbReference>
<dbReference type="NCBIfam" id="NF006719">
    <property type="entry name" value="PRK09257.1"/>
    <property type="match status" value="1"/>
</dbReference>
<evidence type="ECO:0000256" key="3">
    <source>
        <dbReference type="ARBA" id="ARBA00011738"/>
    </source>
</evidence>
<comment type="catalytic activity">
    <reaction evidence="7">
        <text>L-aspartate + 2-oxoglutarate = oxaloacetate + L-glutamate</text>
        <dbReference type="Rhea" id="RHEA:21824"/>
        <dbReference type="ChEBI" id="CHEBI:16452"/>
        <dbReference type="ChEBI" id="CHEBI:16810"/>
        <dbReference type="ChEBI" id="CHEBI:29985"/>
        <dbReference type="ChEBI" id="CHEBI:29991"/>
        <dbReference type="EC" id="2.6.1.1"/>
    </reaction>
</comment>
<dbReference type="GO" id="GO:0004069">
    <property type="term" value="F:L-aspartate:2-oxoglutarate aminotransferase activity"/>
    <property type="evidence" value="ECO:0007669"/>
    <property type="project" value="UniProtKB-EC"/>
</dbReference>
<dbReference type="PRINTS" id="PR00799">
    <property type="entry name" value="TRANSAMINASE"/>
</dbReference>
<evidence type="ECO:0000256" key="4">
    <source>
        <dbReference type="ARBA" id="ARBA00022576"/>
    </source>
</evidence>
<dbReference type="InterPro" id="IPR000796">
    <property type="entry name" value="Asp_trans"/>
</dbReference>
<sequence length="413" mass="45936">MSFFEDIQPAPPIEVFAISEACQRDPAPNKVNLTVGAYRTNEGLPWVLPCVRAVELSMAKDEKFNKEYLPVTGLPTMCVSALKILLGEDNPLIAEKKADGCQSLGGTGALYLGMQFLSRVANYATLYVSRPTWGNHKMLASLAGLHVQDYRYWDSAKLAVDFDGMLEDIKGAPSNAIILLHACAHNPTGMDLSREQWMHLAIVMKEKALFPMFDIAYQGFASGDLNNDAWAVRYFASLGMELFAAQSFSKNFGLYNERVGNLAFITKDAKYTANIKSQLTILVRKTWSNPPQHGGRIVDTILNDPQLCAQCWSISFHGRKADVATMANRIKEMRQALYTRLLTLKVPGSWEHIVNQIGMFAYTGLTAAQAEHMRAKHHVYLLNDGRINICGLTTNNVDYVANAIYETLMAIPQ</sequence>
<dbReference type="OrthoDB" id="6752799at2759"/>
<reference evidence="9 10" key="1">
    <citation type="journal article" date="2018" name="Biotechnol. Adv.">
        <title>Improved genomic resources and new bioinformatic workflow for the carcinogenic parasite Clonorchis sinensis: Biotechnological implications.</title>
        <authorList>
            <person name="Wang D."/>
            <person name="Korhonen P.K."/>
            <person name="Gasser R.B."/>
            <person name="Young N.D."/>
        </authorList>
    </citation>
    <scope>NUCLEOTIDE SEQUENCE [LARGE SCALE GENOMIC DNA]</scope>
    <source>
        <strain evidence="9">Cs-k2</strain>
    </source>
</reference>
<comment type="caution">
    <text evidence="9">The sequence shown here is derived from an EMBL/GenBank/DDBJ whole genome shotgun (WGS) entry which is preliminary data.</text>
</comment>